<comment type="caution">
    <text evidence="1">The sequence shown here is derived from an EMBL/GenBank/DDBJ whole genome shotgun (WGS) entry which is preliminary data.</text>
</comment>
<reference evidence="1 2" key="1">
    <citation type="submission" date="2024-09" db="EMBL/GenBank/DDBJ databases">
        <authorList>
            <person name="Sun Q."/>
            <person name="Mori K."/>
        </authorList>
    </citation>
    <scope>NUCLEOTIDE SEQUENCE [LARGE SCALE GENOMIC DNA]</scope>
    <source>
        <strain evidence="1 2">NCAIM B.01794</strain>
    </source>
</reference>
<dbReference type="Pfam" id="PF22091">
    <property type="entry name" value="DUF6941"/>
    <property type="match status" value="1"/>
</dbReference>
<dbReference type="RefSeq" id="WP_376943948.1">
    <property type="nucleotide sequence ID" value="NZ_CP171449.1"/>
</dbReference>
<evidence type="ECO:0000313" key="1">
    <source>
        <dbReference type="EMBL" id="MFC0709234.1"/>
    </source>
</evidence>
<evidence type="ECO:0000313" key="2">
    <source>
        <dbReference type="Proteomes" id="UP001589891"/>
    </source>
</evidence>
<protein>
    <submittedName>
        <fullName evidence="1">DUF6941 family protein</fullName>
    </submittedName>
</protein>
<dbReference type="InterPro" id="IPR054221">
    <property type="entry name" value="DUF6941"/>
</dbReference>
<dbReference type="EMBL" id="JBHLSS010000041">
    <property type="protein sequence ID" value="MFC0709234.1"/>
    <property type="molecule type" value="Genomic_DNA"/>
</dbReference>
<keyword evidence="2" id="KW-1185">Reference proteome</keyword>
<gene>
    <name evidence="1" type="ORF">ACFFGX_06395</name>
</gene>
<proteinExistence type="predicted"/>
<organism evidence="1 2">
    <name type="scientific">Azorhizophilus paspali</name>
    <name type="common">Azotobacter paspali</name>
    <dbReference type="NCBI Taxonomy" id="69963"/>
    <lineage>
        <taxon>Bacteria</taxon>
        <taxon>Pseudomonadati</taxon>
        <taxon>Pseudomonadota</taxon>
        <taxon>Gammaproteobacteria</taxon>
        <taxon>Pseudomonadales</taxon>
        <taxon>Pseudomonadaceae</taxon>
        <taxon>Azorhizophilus</taxon>
    </lineage>
</organism>
<name>A0ABV6SI83_AZOPA</name>
<sequence>MSRFAYSLFCDDVRHEINGKTSQIGIYQGSMYLDKFPAHLPKLCIIISAATHIENPFKEITFKAYRDVNLLFQFQLTKEQIDEAVAVSPGADDGIFRIVQTMGILSPIAFDKPCKIRIEVEADGEIIECPGLRVTNAPEGVKITK</sequence>
<accession>A0ABV6SI83</accession>
<dbReference type="Proteomes" id="UP001589891">
    <property type="component" value="Unassembled WGS sequence"/>
</dbReference>